<dbReference type="InterPro" id="IPR002123">
    <property type="entry name" value="Plipid/glycerol_acylTrfase"/>
</dbReference>
<dbReference type="GO" id="GO:0012505">
    <property type="term" value="C:endomembrane system"/>
    <property type="evidence" value="ECO:0007669"/>
    <property type="project" value="UniProtKB-SubCell"/>
</dbReference>
<evidence type="ECO:0000313" key="8">
    <source>
        <dbReference type="RefSeq" id="XP_025423598.1"/>
    </source>
</evidence>
<proteinExistence type="inferred from homology"/>
<name>A0A8B8GKM6_9HEMI</name>
<keyword evidence="5 8" id="KW-0012">Acyltransferase</keyword>
<gene>
    <name evidence="8" type="primary">LOC112692969</name>
</gene>
<dbReference type="InterPro" id="IPR041728">
    <property type="entry name" value="GPAT/DHAPAT_LPLAT"/>
</dbReference>
<dbReference type="RefSeq" id="XP_025423598.1">
    <property type="nucleotide sequence ID" value="XM_025567813.1"/>
</dbReference>
<dbReference type="GeneID" id="112692969"/>
<dbReference type="GO" id="GO:0008611">
    <property type="term" value="P:ether lipid biosynthetic process"/>
    <property type="evidence" value="ECO:0007669"/>
    <property type="project" value="TreeGrafter"/>
</dbReference>
<dbReference type="Pfam" id="PF01553">
    <property type="entry name" value="Acyltransferase"/>
    <property type="match status" value="1"/>
</dbReference>
<sequence length="647" mass="75461">MDNSIKTLEQNLFVNILTSLKTTSDIKWVLKSLNTEQLSFTSGYKYLSNYQKRKLLEKNIKLTIQEVIPSNSINLDFATNKALEILNDLQSIKKNITIRMMGYILIKILKSKLQGLYVNERTLMMIKSNFNNTPVIFVPSHRSYQDFILMAFICFNYNIEIPYVAAAMDFKNMKVMGNLLKQCGAFFLHRGESAQDVIYRSVLYTYVKYLVTTESSPLQFFIEGTRSRSNKSIHPKLGILKCIINMLLKSEVQDIIIIPISINYDHLLEDKLFCYELLGIPKPKETTLGLINSIKSMDDHYGNIYINFATPISLQKYINDININEDNNETRIISTIAHEIIYRQQHSMVLSYFNILAVALLYNISKNNTNDIPLDKIIDQISWISLLFKKCGAQIEAKEYDIKSRIIDTIQLHQNFVMLKDNVITFKKNYSMNNNIYPINLPGNLNLKAEMFDYAFPLILNQLYVNPSLHFIINIGFILIVSKCQIIWKNEILDLERKFILLRKLFEFEFVFFDGCEKQDFKYSLLIYLHIQEKEKELLRCLIINPYVSCYRLIYNCMINTQQNIISEEYIHESIYLKIEELHIHPYGLTKDLIKSALDALCKIEIIKKIKKNETIMFNINRVAVSELVNIFDNLILNGKNLLKSSI</sequence>
<dbReference type="OrthoDB" id="10255570at2759"/>
<dbReference type="InterPro" id="IPR022284">
    <property type="entry name" value="GPAT/DHAPAT"/>
</dbReference>
<dbReference type="GO" id="GO:0004366">
    <property type="term" value="F:glycerol-3-phosphate O-acyltransferase activity"/>
    <property type="evidence" value="ECO:0007669"/>
    <property type="project" value="TreeGrafter"/>
</dbReference>
<evidence type="ECO:0000313" key="7">
    <source>
        <dbReference type="Proteomes" id="UP000694846"/>
    </source>
</evidence>
<dbReference type="AlphaFoldDB" id="A0A8B8GKM6"/>
<dbReference type="PANTHER" id="PTHR12563">
    <property type="entry name" value="GLYCEROL-3-PHOSPHATE ACYLTRANSFERASE"/>
    <property type="match status" value="1"/>
</dbReference>
<evidence type="ECO:0000256" key="2">
    <source>
        <dbReference type="ARBA" id="ARBA00007937"/>
    </source>
</evidence>
<dbReference type="PANTHER" id="PTHR12563:SF17">
    <property type="entry name" value="DIHYDROXYACETONE PHOSPHATE ACYLTRANSFERASE"/>
    <property type="match status" value="1"/>
</dbReference>
<dbReference type="Pfam" id="PF19277">
    <property type="entry name" value="GPAT_C"/>
    <property type="match status" value="1"/>
</dbReference>
<comment type="subcellular location">
    <subcellularLocation>
        <location evidence="1">Endomembrane system</location>
        <topology evidence="1">Peripheral membrane protein</topology>
    </subcellularLocation>
</comment>
<protein>
    <submittedName>
        <fullName evidence="8">Dihydroxyacetone phosphate acyltransferase</fullName>
    </submittedName>
</protein>
<dbReference type="SUPFAM" id="SSF69593">
    <property type="entry name" value="Glycerol-3-phosphate (1)-acyltransferase"/>
    <property type="match status" value="1"/>
</dbReference>
<evidence type="ECO:0000256" key="3">
    <source>
        <dbReference type="ARBA" id="ARBA00022679"/>
    </source>
</evidence>
<organism evidence="7 8">
    <name type="scientific">Sipha flava</name>
    <name type="common">yellow sugarcane aphid</name>
    <dbReference type="NCBI Taxonomy" id="143950"/>
    <lineage>
        <taxon>Eukaryota</taxon>
        <taxon>Metazoa</taxon>
        <taxon>Ecdysozoa</taxon>
        <taxon>Arthropoda</taxon>
        <taxon>Hexapoda</taxon>
        <taxon>Insecta</taxon>
        <taxon>Pterygota</taxon>
        <taxon>Neoptera</taxon>
        <taxon>Paraneoptera</taxon>
        <taxon>Hemiptera</taxon>
        <taxon>Sternorrhyncha</taxon>
        <taxon>Aphidomorpha</taxon>
        <taxon>Aphidoidea</taxon>
        <taxon>Aphididae</taxon>
        <taxon>Sipha</taxon>
    </lineage>
</organism>
<reference evidence="8" key="1">
    <citation type="submission" date="2025-08" db="UniProtKB">
        <authorList>
            <consortium name="RefSeq"/>
        </authorList>
    </citation>
    <scope>IDENTIFICATION</scope>
    <source>
        <tissue evidence="8">Whole body</tissue>
    </source>
</reference>
<dbReference type="GO" id="GO:0008654">
    <property type="term" value="P:phospholipid biosynthetic process"/>
    <property type="evidence" value="ECO:0007669"/>
    <property type="project" value="TreeGrafter"/>
</dbReference>
<dbReference type="Proteomes" id="UP000694846">
    <property type="component" value="Unplaced"/>
</dbReference>
<accession>A0A8B8GKM6</accession>
<keyword evidence="3" id="KW-0808">Transferase</keyword>
<dbReference type="GO" id="GO:0005778">
    <property type="term" value="C:peroxisomal membrane"/>
    <property type="evidence" value="ECO:0007669"/>
    <property type="project" value="TreeGrafter"/>
</dbReference>
<dbReference type="GO" id="GO:0006631">
    <property type="term" value="P:fatty acid metabolic process"/>
    <property type="evidence" value="ECO:0007669"/>
    <property type="project" value="TreeGrafter"/>
</dbReference>
<keyword evidence="7" id="KW-1185">Reference proteome</keyword>
<dbReference type="CDD" id="cd07993">
    <property type="entry name" value="LPLAT_DHAPAT-like"/>
    <property type="match status" value="1"/>
</dbReference>
<dbReference type="GO" id="GO:0016287">
    <property type="term" value="F:glycerone-phosphate O-acyltransferase activity"/>
    <property type="evidence" value="ECO:0007669"/>
    <property type="project" value="TreeGrafter"/>
</dbReference>
<evidence type="ECO:0000259" key="6">
    <source>
        <dbReference type="SMART" id="SM00563"/>
    </source>
</evidence>
<dbReference type="GO" id="GO:0031966">
    <property type="term" value="C:mitochondrial membrane"/>
    <property type="evidence" value="ECO:0007669"/>
    <property type="project" value="TreeGrafter"/>
</dbReference>
<evidence type="ECO:0000256" key="1">
    <source>
        <dbReference type="ARBA" id="ARBA00004184"/>
    </source>
</evidence>
<feature type="domain" description="Phospholipid/glycerol acyltransferase" evidence="6">
    <location>
        <begin position="135"/>
        <end position="265"/>
    </location>
</feature>
<dbReference type="GO" id="GO:0019432">
    <property type="term" value="P:triglyceride biosynthetic process"/>
    <property type="evidence" value="ECO:0007669"/>
    <property type="project" value="TreeGrafter"/>
</dbReference>
<keyword evidence="4" id="KW-0472">Membrane</keyword>
<dbReference type="CTD" id="119581197"/>
<evidence type="ECO:0000256" key="4">
    <source>
        <dbReference type="ARBA" id="ARBA00023136"/>
    </source>
</evidence>
<dbReference type="SMART" id="SM00563">
    <property type="entry name" value="PlsC"/>
    <property type="match status" value="1"/>
</dbReference>
<evidence type="ECO:0000256" key="5">
    <source>
        <dbReference type="ARBA" id="ARBA00023315"/>
    </source>
</evidence>
<dbReference type="InterPro" id="IPR045520">
    <property type="entry name" value="GPAT/DHAPAT_C"/>
</dbReference>
<comment type="similarity">
    <text evidence="2">Belongs to the GPAT/DAPAT family.</text>
</comment>